<dbReference type="FunCoup" id="B6RFX8">
    <property type="interactions" value="18"/>
</dbReference>
<evidence type="ECO:0000313" key="12">
    <source>
        <dbReference type="EMBL" id="ABY67957.1"/>
    </source>
</evidence>
<feature type="DNA-binding region" description="Homeobox" evidence="7">
    <location>
        <begin position="180"/>
        <end position="239"/>
    </location>
</feature>
<dbReference type="OrthoDB" id="6159439at2759"/>
<dbReference type="PROSITE" id="PS50071">
    <property type="entry name" value="HOMEOBOX_2"/>
    <property type="match status" value="1"/>
</dbReference>
<dbReference type="GO" id="GO:0009952">
    <property type="term" value="P:anterior/posterior pattern specification"/>
    <property type="evidence" value="ECO:0007669"/>
    <property type="project" value="TreeGrafter"/>
</dbReference>
<keyword evidence="6 7" id="KW-0539">Nucleus</keyword>
<dbReference type="CDD" id="cd00086">
    <property type="entry name" value="homeodomain"/>
    <property type="match status" value="1"/>
</dbReference>
<dbReference type="EMBL" id="AMQN01002895">
    <property type="status" value="NOT_ANNOTATED_CDS"/>
    <property type="molecule type" value="Genomic_DNA"/>
</dbReference>
<evidence type="ECO:0000256" key="4">
    <source>
        <dbReference type="ARBA" id="ARBA00023125"/>
    </source>
</evidence>
<feature type="region of interest" description="Disordered" evidence="10">
    <location>
        <begin position="43"/>
        <end position="62"/>
    </location>
</feature>
<keyword evidence="4 7" id="KW-0238">DNA-binding</keyword>
<dbReference type="SMART" id="SM00389">
    <property type="entry name" value="HOX"/>
    <property type="match status" value="1"/>
</dbReference>
<evidence type="ECO:0000256" key="10">
    <source>
        <dbReference type="SAM" id="MobiDB-lite"/>
    </source>
</evidence>
<evidence type="ECO:0000256" key="7">
    <source>
        <dbReference type="PROSITE-ProRule" id="PRU00108"/>
    </source>
</evidence>
<dbReference type="InterPro" id="IPR020479">
    <property type="entry name" value="HD_metazoa"/>
</dbReference>
<accession>B6RFX8</accession>
<dbReference type="OMA" id="YPHMPGM"/>
<reference evidence="12" key="2">
    <citation type="journal article" date="2008" name="PLoS ONE">
        <title>Genomic organization and expression demonstrate spatial and temporal Hox gene colinearity in the lophotrochozoan Capitella sp. I.</title>
        <authorList>
            <person name="Frobius A.C."/>
            <person name="Matus D.Q."/>
            <person name="Seaver E.C."/>
        </authorList>
    </citation>
    <scope>NUCLEOTIDE SEQUENCE</scope>
</reference>
<dbReference type="InterPro" id="IPR017995">
    <property type="entry name" value="Homeobox_antennapedia"/>
</dbReference>
<dbReference type="AlphaFoldDB" id="B6RFX8"/>
<sequence length="284" mass="31338">MSVYYGNLLSANLPQQENFLNSDQTKFADGNFYSSNSSTTAGGGVGGGGGGAIPPYDSDNPSQLHRFHAYDRMDIHNAAKQSYHNFSSPAISTPGSTYGQYPEEGCSTPISKLPESAAATGMVSSAAAAGAANPMMYGTNGLSSMVNSMASHHSAHPQSQNLPIYPWMRPLSGADFGYEQKRTRQTYTRYQTLELEKEFHYNRYLTRRRRIEIAHALQLTERQIKIWFQNRRMKYKKENNISKLTGPNGELGMKCEDSSEKDSLSDHNSTDTSSQCQTLSPLSS</sequence>
<dbReference type="Pfam" id="PF00046">
    <property type="entry name" value="Homeodomain"/>
    <property type="match status" value="1"/>
</dbReference>
<protein>
    <submittedName>
        <fullName evidence="12 14">Lox5 hox protein</fullName>
    </submittedName>
</protein>
<evidence type="ECO:0000256" key="8">
    <source>
        <dbReference type="RuleBase" id="RU000682"/>
    </source>
</evidence>
<name>B6RFX8_CAPTE</name>
<reference evidence="15" key="3">
    <citation type="submission" date="2012-12" db="EMBL/GenBank/DDBJ databases">
        <authorList>
            <person name="Hellsten U."/>
            <person name="Grimwood J."/>
            <person name="Chapman J.A."/>
            <person name="Shapiro H."/>
            <person name="Aerts A."/>
            <person name="Otillar R.P."/>
            <person name="Terry A.Y."/>
            <person name="Boore J.L."/>
            <person name="Simakov O."/>
            <person name="Marletaz F."/>
            <person name="Cho S.-J."/>
            <person name="Edsinger-Gonzales E."/>
            <person name="Havlak P."/>
            <person name="Kuo D.-H."/>
            <person name="Larsson T."/>
            <person name="Lv J."/>
            <person name="Arendt D."/>
            <person name="Savage R."/>
            <person name="Osoegawa K."/>
            <person name="de Jong P."/>
            <person name="Lindberg D.R."/>
            <person name="Seaver E.C."/>
            <person name="Weisblat D.A."/>
            <person name="Putnam N.H."/>
            <person name="Grigoriev I.V."/>
            <person name="Rokhsar D.S."/>
        </authorList>
    </citation>
    <scope>NUCLEOTIDE SEQUENCE</scope>
    <source>
        <strain evidence="15">I ESC-2004</strain>
    </source>
</reference>
<dbReference type="Proteomes" id="UP000014760">
    <property type="component" value="Unassembled WGS sequence"/>
</dbReference>
<evidence type="ECO:0000259" key="11">
    <source>
        <dbReference type="PROSITE" id="PS50071"/>
    </source>
</evidence>
<gene>
    <name evidence="13" type="ORF">CAPTEDRAFT_168125</name>
</gene>
<feature type="compositionally biased region" description="Basic and acidic residues" evidence="10">
    <location>
        <begin position="253"/>
        <end position="269"/>
    </location>
</feature>
<dbReference type="PROSITE" id="PS00032">
    <property type="entry name" value="ANTENNAPEDIA"/>
    <property type="match status" value="1"/>
</dbReference>
<evidence type="ECO:0000256" key="5">
    <source>
        <dbReference type="ARBA" id="ARBA00023155"/>
    </source>
</evidence>
<keyword evidence="3" id="KW-0217">Developmental protein</keyword>
<dbReference type="SUPFAM" id="SSF46689">
    <property type="entry name" value="Homeodomain-like"/>
    <property type="match status" value="1"/>
</dbReference>
<evidence type="ECO:0000313" key="15">
    <source>
        <dbReference type="Proteomes" id="UP000014760"/>
    </source>
</evidence>
<dbReference type="GO" id="GO:0000981">
    <property type="term" value="F:DNA-binding transcription factor activity, RNA polymerase II-specific"/>
    <property type="evidence" value="ECO:0007669"/>
    <property type="project" value="InterPro"/>
</dbReference>
<organism evidence="12">
    <name type="scientific">Capitella teleta</name>
    <name type="common">Polychaete worm</name>
    <dbReference type="NCBI Taxonomy" id="283909"/>
    <lineage>
        <taxon>Eukaryota</taxon>
        <taxon>Metazoa</taxon>
        <taxon>Spiralia</taxon>
        <taxon>Lophotrochozoa</taxon>
        <taxon>Annelida</taxon>
        <taxon>Polychaeta</taxon>
        <taxon>Sedentaria</taxon>
        <taxon>Scolecida</taxon>
        <taxon>Capitellidae</taxon>
        <taxon>Capitella</taxon>
    </lineage>
</organism>
<feature type="compositionally biased region" description="Polar residues" evidence="10">
    <location>
        <begin position="270"/>
        <end position="284"/>
    </location>
</feature>
<evidence type="ECO:0000256" key="9">
    <source>
        <dbReference type="RuleBase" id="RU004442"/>
    </source>
</evidence>
<dbReference type="PROSITE" id="PS00027">
    <property type="entry name" value="HOMEOBOX_1"/>
    <property type="match status" value="1"/>
</dbReference>
<dbReference type="GO" id="GO:0005634">
    <property type="term" value="C:nucleus"/>
    <property type="evidence" value="ECO:0007669"/>
    <property type="project" value="UniProtKB-SubCell"/>
</dbReference>
<comment type="subcellular location">
    <subcellularLocation>
        <location evidence="1 7 8">Nucleus</location>
    </subcellularLocation>
</comment>
<feature type="region of interest" description="Disordered" evidence="10">
    <location>
        <begin position="239"/>
        <end position="284"/>
    </location>
</feature>
<dbReference type="PRINTS" id="PR00025">
    <property type="entry name" value="ANTENNAPEDIA"/>
</dbReference>
<dbReference type="EMBL" id="KB310318">
    <property type="protein sequence ID" value="ELT91882.1"/>
    <property type="molecule type" value="Genomic_DNA"/>
</dbReference>
<evidence type="ECO:0000256" key="3">
    <source>
        <dbReference type="ARBA" id="ARBA00022473"/>
    </source>
</evidence>
<dbReference type="EMBL" id="EU196542">
    <property type="protein sequence ID" value="ABY67957.1"/>
    <property type="molecule type" value="mRNA"/>
</dbReference>
<keyword evidence="15" id="KW-1185">Reference proteome</keyword>
<dbReference type="PANTHER" id="PTHR45659">
    <property type="entry name" value="HOMEOBOX PROTEIN HOX"/>
    <property type="match status" value="1"/>
</dbReference>
<dbReference type="EnsemblMetazoa" id="CapteT168125">
    <property type="protein sequence ID" value="CapteP168125"/>
    <property type="gene ID" value="CapteG168125"/>
</dbReference>
<dbReference type="HOGENOM" id="CLU_980874_0_0_1"/>
<dbReference type="InterPro" id="IPR001356">
    <property type="entry name" value="HD"/>
</dbReference>
<dbReference type="GO" id="GO:0000978">
    <property type="term" value="F:RNA polymerase II cis-regulatory region sequence-specific DNA binding"/>
    <property type="evidence" value="ECO:0007669"/>
    <property type="project" value="TreeGrafter"/>
</dbReference>
<dbReference type="FunFam" id="1.10.10.60:FF:000017">
    <property type="entry name" value="Homeobox protein antennapedia"/>
    <property type="match status" value="1"/>
</dbReference>
<dbReference type="InterPro" id="IPR050296">
    <property type="entry name" value="Antp_homeobox"/>
</dbReference>
<evidence type="ECO:0000256" key="2">
    <source>
        <dbReference type="ARBA" id="ARBA00009107"/>
    </source>
</evidence>
<dbReference type="InterPro" id="IPR009057">
    <property type="entry name" value="Homeodomain-like_sf"/>
</dbReference>
<dbReference type="PANTHER" id="PTHR45659:SF4">
    <property type="entry name" value="HOMEOBOX PROTEIN ABDOMINAL-A"/>
    <property type="match status" value="1"/>
</dbReference>
<feature type="domain" description="Homeobox" evidence="11">
    <location>
        <begin position="178"/>
        <end position="238"/>
    </location>
</feature>
<comment type="similarity">
    <text evidence="2 9">Belongs to the Antp homeobox family.</text>
</comment>
<dbReference type="STRING" id="283909.B6RFX8"/>
<reference evidence="12" key="1">
    <citation type="submission" date="2007-10" db="EMBL/GenBank/DDBJ databases">
        <authorList>
            <person name="Froebius A.C."/>
            <person name="Seaver E.C."/>
        </authorList>
    </citation>
    <scope>NUCLEOTIDE SEQUENCE</scope>
</reference>
<evidence type="ECO:0000256" key="1">
    <source>
        <dbReference type="ARBA" id="ARBA00004123"/>
    </source>
</evidence>
<feature type="compositionally biased region" description="Gly residues" evidence="10">
    <location>
        <begin position="43"/>
        <end position="52"/>
    </location>
</feature>
<evidence type="ECO:0000256" key="6">
    <source>
        <dbReference type="ARBA" id="ARBA00023242"/>
    </source>
</evidence>
<evidence type="ECO:0000313" key="13">
    <source>
        <dbReference type="EMBL" id="ELT91882.1"/>
    </source>
</evidence>
<dbReference type="InterPro" id="IPR017970">
    <property type="entry name" value="Homeobox_CS"/>
</dbReference>
<keyword evidence="5 7" id="KW-0371">Homeobox</keyword>
<proteinExistence type="evidence at transcript level"/>
<reference evidence="14" key="5">
    <citation type="submission" date="2015-06" db="UniProtKB">
        <authorList>
            <consortium name="EnsemblMetazoa"/>
        </authorList>
    </citation>
    <scope>IDENTIFICATION</scope>
</reference>
<dbReference type="GO" id="GO:0000122">
    <property type="term" value="P:negative regulation of transcription by RNA polymerase II"/>
    <property type="evidence" value="ECO:0007669"/>
    <property type="project" value="TreeGrafter"/>
</dbReference>
<dbReference type="Gene3D" id="1.10.10.60">
    <property type="entry name" value="Homeodomain-like"/>
    <property type="match status" value="1"/>
</dbReference>
<dbReference type="InterPro" id="IPR001827">
    <property type="entry name" value="Homeobox_Antennapedia_CS"/>
</dbReference>
<reference evidence="13 15" key="4">
    <citation type="journal article" date="2013" name="Nature">
        <title>Insights into bilaterian evolution from three spiralian genomes.</title>
        <authorList>
            <person name="Simakov O."/>
            <person name="Marletaz F."/>
            <person name="Cho S.J."/>
            <person name="Edsinger-Gonzales E."/>
            <person name="Havlak P."/>
            <person name="Hellsten U."/>
            <person name="Kuo D.H."/>
            <person name="Larsson T."/>
            <person name="Lv J."/>
            <person name="Arendt D."/>
            <person name="Savage R."/>
            <person name="Osoegawa K."/>
            <person name="de Jong P."/>
            <person name="Grimwood J."/>
            <person name="Chapman J.A."/>
            <person name="Shapiro H."/>
            <person name="Aerts A."/>
            <person name="Otillar R.P."/>
            <person name="Terry A.Y."/>
            <person name="Boore J.L."/>
            <person name="Grigoriev I.V."/>
            <person name="Lindberg D.R."/>
            <person name="Seaver E.C."/>
            <person name="Weisblat D.A."/>
            <person name="Putnam N.H."/>
            <person name="Rokhsar D.S."/>
        </authorList>
    </citation>
    <scope>NUCLEOTIDE SEQUENCE</scope>
    <source>
        <strain evidence="13 15">I ESC-2004</strain>
    </source>
</reference>
<evidence type="ECO:0000313" key="14">
    <source>
        <dbReference type="EnsemblMetazoa" id="CapteP168125"/>
    </source>
</evidence>
<dbReference type="PRINTS" id="PR00024">
    <property type="entry name" value="HOMEOBOX"/>
</dbReference>